<gene>
    <name evidence="3" type="ORF">M427DRAFT_146868</name>
</gene>
<dbReference type="STRING" id="1344416.A0A139A938"/>
<dbReference type="Proteomes" id="UP000070544">
    <property type="component" value="Unassembled WGS sequence"/>
</dbReference>
<name>A0A139A938_GONPJ</name>
<organism evidence="3 4">
    <name type="scientific">Gonapodya prolifera (strain JEL478)</name>
    <name type="common">Monoblepharis prolifera</name>
    <dbReference type="NCBI Taxonomy" id="1344416"/>
    <lineage>
        <taxon>Eukaryota</taxon>
        <taxon>Fungi</taxon>
        <taxon>Fungi incertae sedis</taxon>
        <taxon>Chytridiomycota</taxon>
        <taxon>Chytridiomycota incertae sedis</taxon>
        <taxon>Monoblepharidomycetes</taxon>
        <taxon>Monoblepharidales</taxon>
        <taxon>Gonapodyaceae</taxon>
        <taxon>Gonapodya</taxon>
    </lineage>
</organism>
<dbReference type="Gene3D" id="1.10.510.10">
    <property type="entry name" value="Transferase(Phosphotransferase) domain 1"/>
    <property type="match status" value="1"/>
</dbReference>
<dbReference type="SUPFAM" id="SSF56112">
    <property type="entry name" value="Protein kinase-like (PK-like)"/>
    <property type="match status" value="1"/>
</dbReference>
<dbReference type="InterPro" id="IPR011009">
    <property type="entry name" value="Kinase-like_dom_sf"/>
</dbReference>
<reference evidence="3 4" key="1">
    <citation type="journal article" date="2015" name="Genome Biol. Evol.">
        <title>Phylogenomic analyses indicate that early fungi evolved digesting cell walls of algal ancestors of land plants.</title>
        <authorList>
            <person name="Chang Y."/>
            <person name="Wang S."/>
            <person name="Sekimoto S."/>
            <person name="Aerts A.L."/>
            <person name="Choi C."/>
            <person name="Clum A."/>
            <person name="LaButti K.M."/>
            <person name="Lindquist E.A."/>
            <person name="Yee Ngan C."/>
            <person name="Ohm R.A."/>
            <person name="Salamov A.A."/>
            <person name="Grigoriev I.V."/>
            <person name="Spatafora J.W."/>
            <person name="Berbee M.L."/>
        </authorList>
    </citation>
    <scope>NUCLEOTIDE SEQUENCE [LARGE SCALE GENOMIC DNA]</scope>
    <source>
        <strain evidence="3 4">JEL478</strain>
    </source>
</reference>
<dbReference type="AlphaFoldDB" id="A0A139A938"/>
<proteinExistence type="predicted"/>
<dbReference type="PANTHER" id="PTHR24347">
    <property type="entry name" value="SERINE/THREONINE-PROTEIN KINASE"/>
    <property type="match status" value="1"/>
</dbReference>
<sequence>MCSTLWSIWNRKTVLARDYIVHNPIEFGAHAIVYTATHRFTGRHVALKVFEKSRKDSKAFWENEAEVLFRVRGHKNSSQIIDHFETPTQFCIALEQEARLESVMPPLLSLSHAAFLSSKPAPGAIAALGDDVPQPSYIPCNTAPEVLLGQEYWPKADVYAVRVIASLSRSPLSSSPDHTPSFPSPAPPDTLLCGYTPFHHPTTPSLVTSAVIAGSWSFDAPYWDYVSGAARDFGRMSAGEAVEHPWLAGLDKVGKEKEELSEDDDDGELEWVRAGGRGGGGRTGWGFWNVFCEKPPSCDVQLTVFVLQFPGWRRFNFDNGKTKKWEMVGRSGCEGCGGSQADPPKPELNSTQHSHSTRRHETSNAFPDSLA</sequence>
<feature type="region of interest" description="Disordered" evidence="1">
    <location>
        <begin position="333"/>
        <end position="371"/>
    </location>
</feature>
<keyword evidence="4" id="KW-1185">Reference proteome</keyword>
<dbReference type="EMBL" id="KQ965783">
    <property type="protein sequence ID" value="KXS12985.1"/>
    <property type="molecule type" value="Genomic_DNA"/>
</dbReference>
<evidence type="ECO:0000256" key="1">
    <source>
        <dbReference type="SAM" id="MobiDB-lite"/>
    </source>
</evidence>
<dbReference type="Gene3D" id="3.30.200.20">
    <property type="entry name" value="Phosphorylase Kinase, domain 1"/>
    <property type="match status" value="1"/>
</dbReference>
<dbReference type="InterPro" id="IPR000719">
    <property type="entry name" value="Prot_kinase_dom"/>
</dbReference>
<dbReference type="GO" id="GO:0004672">
    <property type="term" value="F:protein kinase activity"/>
    <property type="evidence" value="ECO:0007669"/>
    <property type="project" value="InterPro"/>
</dbReference>
<dbReference type="SMART" id="SM00220">
    <property type="entry name" value="S_TKc"/>
    <property type="match status" value="1"/>
</dbReference>
<evidence type="ECO:0000313" key="4">
    <source>
        <dbReference type="Proteomes" id="UP000070544"/>
    </source>
</evidence>
<dbReference type="GO" id="GO:0005524">
    <property type="term" value="F:ATP binding"/>
    <property type="evidence" value="ECO:0007669"/>
    <property type="project" value="InterPro"/>
</dbReference>
<feature type="domain" description="Protein kinase" evidence="2">
    <location>
        <begin position="19"/>
        <end position="247"/>
    </location>
</feature>
<evidence type="ECO:0000259" key="2">
    <source>
        <dbReference type="SMART" id="SM00220"/>
    </source>
</evidence>
<evidence type="ECO:0000313" key="3">
    <source>
        <dbReference type="EMBL" id="KXS12985.1"/>
    </source>
</evidence>
<accession>A0A139A938</accession>
<protein>
    <recommendedName>
        <fullName evidence="2">Protein kinase domain-containing protein</fullName>
    </recommendedName>
</protein>